<gene>
    <name evidence="2" type="ORF">GEV33_014325</name>
</gene>
<name>A0A8J6H5Y0_TENMO</name>
<dbReference type="AlphaFoldDB" id="A0A8J6H5Y0"/>
<comment type="caution">
    <text evidence="2">The sequence shown here is derived from an EMBL/GenBank/DDBJ whole genome shotgun (WGS) entry which is preliminary data.</text>
</comment>
<dbReference type="Proteomes" id="UP000719412">
    <property type="component" value="Unassembled WGS sequence"/>
</dbReference>
<reference evidence="2" key="2">
    <citation type="submission" date="2021-08" db="EMBL/GenBank/DDBJ databases">
        <authorList>
            <person name="Eriksson T."/>
        </authorList>
    </citation>
    <scope>NUCLEOTIDE SEQUENCE</scope>
    <source>
        <strain evidence="2">Stoneville</strain>
        <tissue evidence="2">Whole head</tissue>
    </source>
</reference>
<feature type="region of interest" description="Disordered" evidence="1">
    <location>
        <begin position="346"/>
        <end position="372"/>
    </location>
</feature>
<accession>A0A8J6H5Y0</accession>
<keyword evidence="3" id="KW-1185">Reference proteome</keyword>
<dbReference type="EMBL" id="JABDTM020028737">
    <property type="protein sequence ID" value="KAH0808467.1"/>
    <property type="molecule type" value="Genomic_DNA"/>
</dbReference>
<reference evidence="2" key="1">
    <citation type="journal article" date="2020" name="J Insects Food Feed">
        <title>The yellow mealworm (Tenebrio molitor) genome: a resource for the emerging insects as food and feed industry.</title>
        <authorList>
            <person name="Eriksson T."/>
            <person name="Andere A."/>
            <person name="Kelstrup H."/>
            <person name="Emery V."/>
            <person name="Picard C."/>
        </authorList>
    </citation>
    <scope>NUCLEOTIDE SEQUENCE</scope>
    <source>
        <strain evidence="2">Stoneville</strain>
        <tissue evidence="2">Whole head</tissue>
    </source>
</reference>
<evidence type="ECO:0000256" key="1">
    <source>
        <dbReference type="SAM" id="MobiDB-lite"/>
    </source>
</evidence>
<proteinExistence type="predicted"/>
<sequence length="489" mass="53650">MARFPSPSSGRAFGRFFDWCIPSGPGFSAIFNENNSTTCRMSWPILAPPITETNGQIRGIHIHRFRKEGRASNPPIRTHMVFFAEEKVFSSSRCTRCLTKYYIFGWLKAFLADSMPTYSVIYDCGAAGKVLEDVSIGGVRRGRFRVGGNEACPSKNRGAFGGDRWAEAVSAVAAEPAESAHVSVRRALGPMGGPADMPRARVTLEAEANSLYQPRRHRRLRRSLCTASQQHPPYHQHHSRFFTPAPYTPHGPIHLLAPLSRNSSPRNLQEPVRREKLPLDRSYDVSTVPDLVVLRIPIWNGSSSGRAKGATSLSGCRRLAPLQLKRRKGCSACARDSAFCCAGPPKPASDPSRVLRARQPSTPPPGPFSTELPSAITQTVQTKKTTASLNDGANGGGGVETKTSIGVCELLFDMSPSNGGHVCYDGVFWRVRLSQENPENEIIEIPPRDAAMRNRPPVVLSDSLFRALLSSSGSDFWPLCVIPFELRQL</sequence>
<evidence type="ECO:0000313" key="3">
    <source>
        <dbReference type="Proteomes" id="UP000719412"/>
    </source>
</evidence>
<organism evidence="2 3">
    <name type="scientific">Tenebrio molitor</name>
    <name type="common">Yellow mealworm beetle</name>
    <dbReference type="NCBI Taxonomy" id="7067"/>
    <lineage>
        <taxon>Eukaryota</taxon>
        <taxon>Metazoa</taxon>
        <taxon>Ecdysozoa</taxon>
        <taxon>Arthropoda</taxon>
        <taxon>Hexapoda</taxon>
        <taxon>Insecta</taxon>
        <taxon>Pterygota</taxon>
        <taxon>Neoptera</taxon>
        <taxon>Endopterygota</taxon>
        <taxon>Coleoptera</taxon>
        <taxon>Polyphaga</taxon>
        <taxon>Cucujiformia</taxon>
        <taxon>Tenebrionidae</taxon>
        <taxon>Tenebrio</taxon>
    </lineage>
</organism>
<evidence type="ECO:0000313" key="2">
    <source>
        <dbReference type="EMBL" id="KAH0808467.1"/>
    </source>
</evidence>
<protein>
    <submittedName>
        <fullName evidence="2">Uncharacterized protein</fullName>
    </submittedName>
</protein>